<dbReference type="OMA" id="WSVLCMP"/>
<organism evidence="2">
    <name type="scientific">Octopus bimaculoides</name>
    <name type="common">California two-spotted octopus</name>
    <dbReference type="NCBI Taxonomy" id="37653"/>
    <lineage>
        <taxon>Eukaryota</taxon>
        <taxon>Metazoa</taxon>
        <taxon>Spiralia</taxon>
        <taxon>Lophotrochozoa</taxon>
        <taxon>Mollusca</taxon>
        <taxon>Cephalopoda</taxon>
        <taxon>Coleoidea</taxon>
        <taxon>Octopodiformes</taxon>
        <taxon>Octopoda</taxon>
        <taxon>Incirrata</taxon>
        <taxon>Octopodidae</taxon>
        <taxon>Octopus</taxon>
    </lineage>
</organism>
<evidence type="ECO:0008006" key="3">
    <source>
        <dbReference type="Google" id="ProtNLM"/>
    </source>
</evidence>
<keyword evidence="1" id="KW-0812">Transmembrane</keyword>
<accession>A0A0L8HB75</accession>
<dbReference type="PANTHER" id="PTHR31777">
    <property type="entry name" value="TRANSMEMBRANE PROTEIN 169"/>
    <property type="match status" value="1"/>
</dbReference>
<dbReference type="InterPro" id="IPR029386">
    <property type="entry name" value="TMEM169"/>
</dbReference>
<dbReference type="PANTHER" id="PTHR31777:SF0">
    <property type="entry name" value="TRANSMEMBRANE PROTEIN 169"/>
    <property type="match status" value="1"/>
</dbReference>
<evidence type="ECO:0000313" key="2">
    <source>
        <dbReference type="EMBL" id="KOF86040.1"/>
    </source>
</evidence>
<keyword evidence="1" id="KW-1133">Transmembrane helix</keyword>
<sequence length="229" mass="26468">MASDYPECSKATELEEIQEKEWIELPESSPEDQLQDNGGDQHFVTLTGTVARGYQAGQVVDVQLQISRDELRKLTLERGTKEEKLKYKSSPCSWGLHSGLHIVFLSIICIPLAWLVSLGYSFYIGCNTWYNIYLYFSEEKTIWHKISICPVLILTFPFTVGLSSLIISLYASVIQISWNFYKWLQEFQDYEKGFYGWFCNWIGLHQCCPYEVVILDCPESIRETKLPSS</sequence>
<keyword evidence="1" id="KW-0472">Membrane</keyword>
<proteinExistence type="predicted"/>
<dbReference type="Pfam" id="PF15052">
    <property type="entry name" value="TMEM169"/>
    <property type="match status" value="1"/>
</dbReference>
<feature type="transmembrane region" description="Helical" evidence="1">
    <location>
        <begin position="94"/>
        <end position="114"/>
    </location>
</feature>
<evidence type="ECO:0000256" key="1">
    <source>
        <dbReference type="SAM" id="Phobius"/>
    </source>
</evidence>
<dbReference type="OrthoDB" id="10066407at2759"/>
<reference evidence="2" key="1">
    <citation type="submission" date="2015-07" db="EMBL/GenBank/DDBJ databases">
        <title>MeaNS - Measles Nucleotide Surveillance Program.</title>
        <authorList>
            <person name="Tran T."/>
            <person name="Druce J."/>
        </authorList>
    </citation>
    <scope>NUCLEOTIDE SEQUENCE</scope>
    <source>
        <strain evidence="2">UCB-OBI-ISO-001</strain>
        <tissue evidence="2">Gonad</tissue>
    </source>
</reference>
<gene>
    <name evidence="2" type="ORF">OCBIM_22019316mg</name>
</gene>
<protein>
    <recommendedName>
        <fullName evidence="3">Transmembrane protein 169</fullName>
    </recommendedName>
</protein>
<name>A0A0L8HB75_OCTBM</name>
<dbReference type="AlphaFoldDB" id="A0A0L8HB75"/>
<dbReference type="EMBL" id="KQ418749">
    <property type="protein sequence ID" value="KOF86040.1"/>
    <property type="molecule type" value="Genomic_DNA"/>
</dbReference>
<feature type="transmembrane region" description="Helical" evidence="1">
    <location>
        <begin position="148"/>
        <end position="171"/>
    </location>
</feature>
<dbReference type="KEGG" id="obi:106871950"/>